<keyword evidence="1" id="KW-0812">Transmembrane</keyword>
<dbReference type="Proteomes" id="UP000887578">
    <property type="component" value="Unplaced"/>
</dbReference>
<sequence length="397" mass="46073">MINRKFCSTKKVSGKDFIDGCSFSVEYLLKSLKENDKEFQQKFGKKNVKEVNAYDISDGRGVASVVLRCTIHFINSDETYSTILKVPGLEVFKEIQTKHDGKCDMFDESFNSNHQKECNFYNIMAPLLEGPIPKVYKTEDWILNEKEGCIHMEDLSQKGKTFNYFESVNLEQIKSFIQSLAKIHKSNLSADPKIWKEKFVEDDQFFTFYQEILETQIEPFLKDCPRETHLDLGLPGVIVHGDMHSGNLLWKINKNGEIQNELEAIVDWQIVHEGSQMADLAKFLVHTADGNIRREAETFAFDFYRECLIKEFGGDSSKVPYNVEQLRNAYYYVFALQAFFTFQLVPIFFAAVKHKYESKDEQKAVYDKGIQKALDAYQDLDRIYNGEMKDVFEKYGL</sequence>
<dbReference type="SMART" id="SM00587">
    <property type="entry name" value="CHK"/>
    <property type="match status" value="1"/>
</dbReference>
<feature type="transmembrane region" description="Helical" evidence="1">
    <location>
        <begin position="329"/>
        <end position="352"/>
    </location>
</feature>
<evidence type="ECO:0000259" key="2">
    <source>
        <dbReference type="SMART" id="SM00587"/>
    </source>
</evidence>
<dbReference type="SUPFAM" id="SSF56112">
    <property type="entry name" value="Protein kinase-like (PK-like)"/>
    <property type="match status" value="1"/>
</dbReference>
<reference evidence="4" key="1">
    <citation type="submission" date="2022-11" db="UniProtKB">
        <authorList>
            <consortium name="WormBaseParasite"/>
        </authorList>
    </citation>
    <scope>IDENTIFICATION</scope>
</reference>
<evidence type="ECO:0000256" key="1">
    <source>
        <dbReference type="SAM" id="Phobius"/>
    </source>
</evidence>
<feature type="domain" description="CHK kinase-like" evidence="2">
    <location>
        <begin position="150"/>
        <end position="314"/>
    </location>
</feature>
<keyword evidence="3" id="KW-1185">Reference proteome</keyword>
<proteinExistence type="predicted"/>
<dbReference type="InterPro" id="IPR015897">
    <property type="entry name" value="CHK_kinase-like"/>
</dbReference>
<keyword evidence="1" id="KW-1133">Transmembrane helix</keyword>
<protein>
    <submittedName>
        <fullName evidence="4">CHK kinase-like domain-containing protein</fullName>
    </submittedName>
</protein>
<dbReference type="PANTHER" id="PTHR23020:SF41">
    <property type="entry name" value="AMINOGLYCOSIDE PHOSPHOTRANSFERASE DOMAIN-CONTAINING PROTEIN"/>
    <property type="match status" value="1"/>
</dbReference>
<organism evidence="3 4">
    <name type="scientific">Panagrolaimus davidi</name>
    <dbReference type="NCBI Taxonomy" id="227884"/>
    <lineage>
        <taxon>Eukaryota</taxon>
        <taxon>Metazoa</taxon>
        <taxon>Ecdysozoa</taxon>
        <taxon>Nematoda</taxon>
        <taxon>Chromadorea</taxon>
        <taxon>Rhabditida</taxon>
        <taxon>Tylenchina</taxon>
        <taxon>Panagrolaimomorpha</taxon>
        <taxon>Panagrolaimoidea</taxon>
        <taxon>Panagrolaimidae</taxon>
        <taxon>Panagrolaimus</taxon>
    </lineage>
</organism>
<dbReference type="Pfam" id="PF07914">
    <property type="entry name" value="DUF1679"/>
    <property type="match status" value="2"/>
</dbReference>
<dbReference type="InterPro" id="IPR011009">
    <property type="entry name" value="Kinase-like_dom_sf"/>
</dbReference>
<dbReference type="PANTHER" id="PTHR23020">
    <property type="entry name" value="UNCHARACTERIZED NUCLEAR HORMONE RECEPTOR-RELATED"/>
    <property type="match status" value="1"/>
</dbReference>
<keyword evidence="1" id="KW-0472">Membrane</keyword>
<dbReference type="InterPro" id="IPR012877">
    <property type="entry name" value="Dhs-27"/>
</dbReference>
<evidence type="ECO:0000313" key="3">
    <source>
        <dbReference type="Proteomes" id="UP000887578"/>
    </source>
</evidence>
<evidence type="ECO:0000313" key="4">
    <source>
        <dbReference type="WBParaSite" id="PDA_v2.g29546.t1"/>
    </source>
</evidence>
<dbReference type="Gene3D" id="3.90.1200.10">
    <property type="match status" value="1"/>
</dbReference>
<name>A0A914QD36_9BILA</name>
<dbReference type="AlphaFoldDB" id="A0A914QD36"/>
<accession>A0A914QD36</accession>
<dbReference type="InterPro" id="IPR052961">
    <property type="entry name" value="Oxido-Kinase-like_Enzymes"/>
</dbReference>
<dbReference type="WBParaSite" id="PDA_v2.g29546.t1">
    <property type="protein sequence ID" value="PDA_v2.g29546.t1"/>
    <property type="gene ID" value="PDA_v2.g29546"/>
</dbReference>